<sequence>MSLLEQIIKESQARSLPAFTRRELRIELKGNLAPAIIGMRRSGKTCRLFQGMDQLIRQGINRAHILYCNFDDPRLRLAGGEGLLTELLETFFRLNPQARRQGAWLFFDEIQQIPGWAQFARRISDTEKVQLFLAGTSSQAFTEDAPPEFRGRSRSFELLPFSFRETLGHQNIPGSHPAHRPHPASGPYPAPGTPATENPATPADSPLERSDYEHLFSEYLIKGGFPDACAGNFVASSTGNFVASRTGNFQTKVDVTSGILEDHFTRAGLLQSYLDAVVLRDLLERRRLSNAPGVLELARTLVALNGTLVSMKGLADRLSARGLSMSREMTAQICAYLEDAFLIFLVPLYASSPQKTRVNPQKVYAVDPGLAWAHTPSPDQGRSLEQAVYLELRRRYPSLRQGGISYYLTRERRELNFLLGNPAQGPQALFQACPSLKDPETRKRELGALTAAMEELGLQEATVITLYEREELRTPWGIITVRPAWEWFLEG</sequence>
<dbReference type="RefSeq" id="WP_015706654.1">
    <property type="nucleotide sequence ID" value="NC_015578.1"/>
</dbReference>
<reference evidence="5" key="1">
    <citation type="submission" date="2009-12" db="EMBL/GenBank/DDBJ databases">
        <title>Complete sequence of Treponema primitia strain ZAS-2.</title>
        <authorList>
            <person name="Tetu S.G."/>
            <person name="Matson E."/>
            <person name="Ren Q."/>
            <person name="Seshadri R."/>
            <person name="Elbourne L."/>
            <person name="Hassan K.A."/>
            <person name="Durkin A."/>
            <person name="Radune D."/>
            <person name="Mohamoud Y."/>
            <person name="Shay R."/>
            <person name="Jin S."/>
            <person name="Zhang X."/>
            <person name="Lucey K."/>
            <person name="Ballor N.R."/>
            <person name="Ottesen E."/>
            <person name="Rosenthal R."/>
            <person name="Allen A."/>
            <person name="Leadbetter J.R."/>
            <person name="Paulsen I.T."/>
        </authorList>
    </citation>
    <scope>NUCLEOTIDE SEQUENCE [LARGE SCALE GENOMIC DNA]</scope>
    <source>
        <strain evidence="5">ATCC BAA-887 / DSM 12427 / ZAS-2</strain>
    </source>
</reference>
<feature type="domain" description="AAA" evidence="2">
    <location>
        <begin position="35"/>
        <end position="167"/>
    </location>
</feature>
<protein>
    <submittedName>
        <fullName evidence="4">ATPase</fullName>
    </submittedName>
</protein>
<dbReference type="STRING" id="545694.TREPR_3656"/>
<keyword evidence="5" id="KW-1185">Reference proteome</keyword>
<dbReference type="PANTHER" id="PTHR33295:SF8">
    <property type="entry name" value="AAA+ ATPASE DOMAIN-CONTAINING PROTEIN"/>
    <property type="match status" value="1"/>
</dbReference>
<dbReference type="Proteomes" id="UP000009223">
    <property type="component" value="Chromosome"/>
</dbReference>
<proteinExistence type="predicted"/>
<organism evidence="4 5">
    <name type="scientific">Treponema primitia (strain ATCC BAA-887 / DSM 12427 / ZAS-2)</name>
    <dbReference type="NCBI Taxonomy" id="545694"/>
    <lineage>
        <taxon>Bacteria</taxon>
        <taxon>Pseudomonadati</taxon>
        <taxon>Spirochaetota</taxon>
        <taxon>Spirochaetia</taxon>
        <taxon>Spirochaetales</taxon>
        <taxon>Treponemataceae</taxon>
        <taxon>Treponema</taxon>
    </lineage>
</organism>
<dbReference type="Pfam" id="PF13173">
    <property type="entry name" value="AAA_14"/>
    <property type="match status" value="1"/>
</dbReference>
<evidence type="ECO:0000259" key="3">
    <source>
        <dbReference type="Pfam" id="PF13635"/>
    </source>
</evidence>
<dbReference type="OrthoDB" id="9801684at2"/>
<evidence type="ECO:0000256" key="1">
    <source>
        <dbReference type="SAM" id="MobiDB-lite"/>
    </source>
</evidence>
<feature type="region of interest" description="Disordered" evidence="1">
    <location>
        <begin position="170"/>
        <end position="207"/>
    </location>
</feature>
<reference evidence="4 5" key="2">
    <citation type="journal article" date="2011" name="ISME J.">
        <title>RNA-seq reveals cooperative metabolic interactions between two termite-gut spirochete species in co-culture.</title>
        <authorList>
            <person name="Rosenthal A.Z."/>
            <person name="Matson E.G."/>
            <person name="Eldar A."/>
            <person name="Leadbetter J.R."/>
        </authorList>
    </citation>
    <scope>NUCLEOTIDE SEQUENCE [LARGE SCALE GENOMIC DNA]</scope>
    <source>
        <strain evidence="5">ATCC BAA-887 / DSM 12427 / ZAS-2</strain>
    </source>
</reference>
<dbReference type="KEGG" id="tpi:TREPR_3656"/>
<dbReference type="eggNOG" id="COG1373">
    <property type="taxonomic scope" value="Bacteria"/>
</dbReference>
<dbReference type="AlphaFoldDB" id="F5YQX3"/>
<dbReference type="InterPro" id="IPR025420">
    <property type="entry name" value="DUF4143"/>
</dbReference>
<dbReference type="HOGENOM" id="CLU_041527_0_0_12"/>
<dbReference type="InterPro" id="IPR041682">
    <property type="entry name" value="AAA_14"/>
</dbReference>
<gene>
    <name evidence="4" type="ordered locus">TREPR_3656</name>
</gene>
<dbReference type="Pfam" id="PF13635">
    <property type="entry name" value="DUF4143"/>
    <property type="match status" value="1"/>
</dbReference>
<dbReference type="PANTHER" id="PTHR33295">
    <property type="entry name" value="ATPASE"/>
    <property type="match status" value="1"/>
</dbReference>
<feature type="domain" description="DUF4143" evidence="3">
    <location>
        <begin position="280"/>
        <end position="420"/>
    </location>
</feature>
<dbReference type="EMBL" id="CP001843">
    <property type="protein sequence ID" value="AEF84299.1"/>
    <property type="molecule type" value="Genomic_DNA"/>
</dbReference>
<evidence type="ECO:0000259" key="2">
    <source>
        <dbReference type="Pfam" id="PF13173"/>
    </source>
</evidence>
<accession>F5YQX3</accession>
<dbReference type="InterPro" id="IPR027417">
    <property type="entry name" value="P-loop_NTPase"/>
</dbReference>
<dbReference type="SUPFAM" id="SSF52540">
    <property type="entry name" value="P-loop containing nucleoside triphosphate hydrolases"/>
    <property type="match status" value="1"/>
</dbReference>
<name>F5YQX3_TREPZ</name>
<evidence type="ECO:0000313" key="5">
    <source>
        <dbReference type="Proteomes" id="UP000009223"/>
    </source>
</evidence>
<evidence type="ECO:0000313" key="4">
    <source>
        <dbReference type="EMBL" id="AEF84299.1"/>
    </source>
</evidence>